<dbReference type="CDD" id="cd01335">
    <property type="entry name" value="Radical_SAM"/>
    <property type="match status" value="1"/>
</dbReference>
<feature type="domain" description="Radical SAM core" evidence="5">
    <location>
        <begin position="107"/>
        <end position="321"/>
    </location>
</feature>
<evidence type="ECO:0000259" key="5">
    <source>
        <dbReference type="PROSITE" id="PS51918"/>
    </source>
</evidence>
<dbReference type="InterPro" id="IPR006638">
    <property type="entry name" value="Elp3/MiaA/NifB-like_rSAM"/>
</dbReference>
<dbReference type="SFLD" id="SFLDS00029">
    <property type="entry name" value="Radical_SAM"/>
    <property type="match status" value="1"/>
</dbReference>
<dbReference type="KEGG" id="eha:Ethha_0413"/>
<dbReference type="EMBL" id="CP002400">
    <property type="protein sequence ID" value="ADU25998.1"/>
    <property type="molecule type" value="Genomic_DNA"/>
</dbReference>
<keyword evidence="4" id="KW-0411">Iron-sulfur</keyword>
<accession>E6U8K7</accession>
<dbReference type="InterPro" id="IPR023885">
    <property type="entry name" value="4Fe4S-binding_SPASM_dom"/>
</dbReference>
<dbReference type="PROSITE" id="PS51918">
    <property type="entry name" value="RADICAL_SAM"/>
    <property type="match status" value="1"/>
</dbReference>
<dbReference type="eggNOG" id="COG0535">
    <property type="taxonomic scope" value="Bacteria"/>
</dbReference>
<evidence type="ECO:0000313" key="7">
    <source>
        <dbReference type="Proteomes" id="UP000001551"/>
    </source>
</evidence>
<dbReference type="SUPFAM" id="SSF102114">
    <property type="entry name" value="Radical SAM enzymes"/>
    <property type="match status" value="1"/>
</dbReference>
<name>E6U8K7_ETHHY</name>
<gene>
    <name evidence="6" type="ordered locus">Ethha_0413</name>
</gene>
<sequence>MDIKKQAMSLLVTEAVKYLEHEPEKHFDRLISIAKVLVKGRDPFYQNIIKQFDDMWHDESSPWRGYLINYLTKLNPNQRKKFATNFLVNASIIGFTEQQKMAEKLDCNIPWTILMDPTSACNLKCTGCWAAEYAKQNNLTFEELDNVIEQGKKLSIYFYVFSGGEPLVRKKDILRLCEKHSDCFFAAFTNGTLIDEEFASEMERLGNFVPIISIEGFEEATDMRRGKGVYQSVIRAMDILHARNLAFGMSVCYHSKNTDYVGSDEFVDFMIEKGVLFGWYFTYMPVGADAHKELLATPEQRAHMYKRVNEIRATKPIFVLDFWNDGAYVDGCIAAGRRYFHINSAGDAEPCAFIHYSNYNIREKSVMEILKSPLFMAYHKGQPFNKNMLRPCPLLDNPEALAGMVKATGAHSTEALSPEDVDVLTSKTKEQAELWAETADDLWKVDPKNKENVRDRVNA</sequence>
<dbReference type="CDD" id="cd21128">
    <property type="entry name" value="SPASM_rSAM"/>
    <property type="match status" value="1"/>
</dbReference>
<keyword evidence="2" id="KW-0479">Metal-binding</keyword>
<dbReference type="GO" id="GO:0051536">
    <property type="term" value="F:iron-sulfur cluster binding"/>
    <property type="evidence" value="ECO:0007669"/>
    <property type="project" value="UniProtKB-KW"/>
</dbReference>
<dbReference type="Proteomes" id="UP000001551">
    <property type="component" value="Chromosome"/>
</dbReference>
<protein>
    <submittedName>
        <fullName evidence="6">Radical SAM domain protein</fullName>
    </submittedName>
</protein>
<dbReference type="InterPro" id="IPR058240">
    <property type="entry name" value="rSAM_sf"/>
</dbReference>
<dbReference type="Pfam" id="PF13186">
    <property type="entry name" value="SPASM"/>
    <property type="match status" value="1"/>
</dbReference>
<dbReference type="RefSeq" id="WP_013484379.1">
    <property type="nucleotide sequence ID" value="NC_014828.1"/>
</dbReference>
<proteinExistence type="predicted"/>
<dbReference type="Gene3D" id="3.20.20.70">
    <property type="entry name" value="Aldolase class I"/>
    <property type="match status" value="1"/>
</dbReference>
<dbReference type="InterPro" id="IPR013785">
    <property type="entry name" value="Aldolase_TIM"/>
</dbReference>
<dbReference type="PANTHER" id="PTHR43524">
    <property type="entry name" value="RADICAL SAM SUPERFAMILY PROTEIN"/>
    <property type="match status" value="1"/>
</dbReference>
<evidence type="ECO:0000256" key="4">
    <source>
        <dbReference type="ARBA" id="ARBA00023014"/>
    </source>
</evidence>
<dbReference type="AlphaFoldDB" id="E6U8K7"/>
<dbReference type="GO" id="GO:0046872">
    <property type="term" value="F:metal ion binding"/>
    <property type="evidence" value="ECO:0007669"/>
    <property type="project" value="UniProtKB-KW"/>
</dbReference>
<evidence type="ECO:0000256" key="1">
    <source>
        <dbReference type="ARBA" id="ARBA00022691"/>
    </source>
</evidence>
<evidence type="ECO:0000256" key="3">
    <source>
        <dbReference type="ARBA" id="ARBA00023004"/>
    </source>
</evidence>
<dbReference type="PANTHER" id="PTHR43524:SF1">
    <property type="entry name" value="RADICAL SAM SUPERFAMILY PROTEIN"/>
    <property type="match status" value="1"/>
</dbReference>
<dbReference type="GO" id="GO:0003824">
    <property type="term" value="F:catalytic activity"/>
    <property type="evidence" value="ECO:0007669"/>
    <property type="project" value="InterPro"/>
</dbReference>
<evidence type="ECO:0000256" key="2">
    <source>
        <dbReference type="ARBA" id="ARBA00022723"/>
    </source>
</evidence>
<keyword evidence="1" id="KW-0949">S-adenosyl-L-methionine</keyword>
<reference evidence="6 7" key="1">
    <citation type="submission" date="2010-12" db="EMBL/GenBank/DDBJ databases">
        <title>Complete sequence of Ethanoligenens harbinense YUAN-3.</title>
        <authorList>
            <person name="Lucas S."/>
            <person name="Copeland A."/>
            <person name="Lapidus A."/>
            <person name="Cheng J.-F."/>
            <person name="Bruce D."/>
            <person name="Goodwin L."/>
            <person name="Pitluck S."/>
            <person name="Chertkov O."/>
            <person name="Misra M."/>
            <person name="Detter J.C."/>
            <person name="Han C."/>
            <person name="Tapia R."/>
            <person name="Land M."/>
            <person name="Hauser L."/>
            <person name="Jeffries C."/>
            <person name="Kyrpides N."/>
            <person name="Ivanova N."/>
            <person name="Mikhailova N."/>
            <person name="Wang A."/>
            <person name="Mouttaki H."/>
            <person name="He Z."/>
            <person name="Zhou J."/>
            <person name="Hemme C.L."/>
            <person name="Woyke T."/>
        </authorList>
    </citation>
    <scope>NUCLEOTIDE SEQUENCE [LARGE SCALE GENOMIC DNA]</scope>
    <source>
        <strain evidence="7">DSM 18485 / JCM 12961 / CGMCC 1.5033 / YUAN-3</strain>
    </source>
</reference>
<dbReference type="InterPro" id="IPR007197">
    <property type="entry name" value="rSAM"/>
</dbReference>
<evidence type="ECO:0000313" key="6">
    <source>
        <dbReference type="EMBL" id="ADU25998.1"/>
    </source>
</evidence>
<dbReference type="STRING" id="663278.Ethha_0413"/>
<dbReference type="Pfam" id="PF04055">
    <property type="entry name" value="Radical_SAM"/>
    <property type="match status" value="1"/>
</dbReference>
<keyword evidence="3" id="KW-0408">Iron</keyword>
<dbReference type="SMART" id="SM00729">
    <property type="entry name" value="Elp3"/>
    <property type="match status" value="1"/>
</dbReference>
<organism evidence="6 7">
    <name type="scientific">Ethanoligenens harbinense (strain DSM 18485 / JCM 12961 / CGMCC 1.5033 / YUAN-3)</name>
    <dbReference type="NCBI Taxonomy" id="663278"/>
    <lineage>
        <taxon>Bacteria</taxon>
        <taxon>Bacillati</taxon>
        <taxon>Bacillota</taxon>
        <taxon>Clostridia</taxon>
        <taxon>Eubacteriales</taxon>
        <taxon>Oscillospiraceae</taxon>
        <taxon>Ethanoligenens</taxon>
    </lineage>
</organism>
<dbReference type="SFLD" id="SFLDG01067">
    <property type="entry name" value="SPASM/twitch_domain_containing"/>
    <property type="match status" value="1"/>
</dbReference>
<dbReference type="HOGENOM" id="CLU_044700_0_0_9"/>
<keyword evidence="7" id="KW-1185">Reference proteome</keyword>